<sequence>MAAFAHWSCRARTIQGRRVLATSVILSTLWYMTAVTVIPAVYVKVWQRMLNNYVVGAKTSITDKYQPPIHKMWLHDRQLGLGVPCIASTIRGQRLRLLQRLMAATTSNEPRVWSSLVLAQFESCMQTAWRTTQPFDFLCYTPQIASAWLNLDALHPLWLDVWRAWSHVPMKDRMPLLPDLPTTLSMPLWLTTYHEFVQPSNKTVSSLASGSTPARLWCQLGVSNGLRCLRDFMHANVPGYWPDFRAFHNIMSSGYRGATVSLQHGQICFDTVPYTKSVYDHLTQVYDAVRTRLSIRRDVSLTSVPTAAHPFRAVIKNQLLLFERWPRGIVAAMAQHSPIPTAPHPTHTPERPGHDAAKTYTRLLKRCLRWTTPVHCDVWFRATLIMLPVNSRYKHRPDVDRAVLQCSHGCSADETIEPALHACPKASALWTLHQTAWSCFGIGFSWLCITNIDGFTTNGRGAPHMSALF</sequence>
<dbReference type="OrthoDB" id="78374at2759"/>
<protein>
    <submittedName>
        <fullName evidence="2">Uncharacterized protein</fullName>
    </submittedName>
</protein>
<evidence type="ECO:0000256" key="1">
    <source>
        <dbReference type="SAM" id="Phobius"/>
    </source>
</evidence>
<gene>
    <name evidence="2" type="ORF">H310_09738</name>
</gene>
<keyword evidence="1" id="KW-0472">Membrane</keyword>
<accession>A0A024TTW2</accession>
<dbReference type="EMBL" id="KI913973">
    <property type="protein sequence ID" value="ETV97409.1"/>
    <property type="molecule type" value="Genomic_DNA"/>
</dbReference>
<keyword evidence="1" id="KW-1133">Transmembrane helix</keyword>
<organism evidence="2">
    <name type="scientific">Aphanomyces invadans</name>
    <dbReference type="NCBI Taxonomy" id="157072"/>
    <lineage>
        <taxon>Eukaryota</taxon>
        <taxon>Sar</taxon>
        <taxon>Stramenopiles</taxon>
        <taxon>Oomycota</taxon>
        <taxon>Saprolegniomycetes</taxon>
        <taxon>Saprolegniales</taxon>
        <taxon>Verrucalvaceae</taxon>
        <taxon>Aphanomyces</taxon>
    </lineage>
</organism>
<dbReference type="VEuPathDB" id="FungiDB:H310_09738"/>
<evidence type="ECO:0000313" key="2">
    <source>
        <dbReference type="EMBL" id="ETV97409.1"/>
    </source>
</evidence>
<feature type="transmembrane region" description="Helical" evidence="1">
    <location>
        <begin position="20"/>
        <end position="42"/>
    </location>
</feature>
<reference evidence="2" key="1">
    <citation type="submission" date="2013-12" db="EMBL/GenBank/DDBJ databases">
        <title>The Genome Sequence of Aphanomyces invadans NJM9701.</title>
        <authorList>
            <consortium name="The Broad Institute Genomics Platform"/>
            <person name="Russ C."/>
            <person name="Tyler B."/>
            <person name="van West P."/>
            <person name="Dieguez-Uribeondo J."/>
            <person name="Young S.K."/>
            <person name="Zeng Q."/>
            <person name="Gargeya S."/>
            <person name="Fitzgerald M."/>
            <person name="Abouelleil A."/>
            <person name="Alvarado L."/>
            <person name="Chapman S.B."/>
            <person name="Gainer-Dewar J."/>
            <person name="Goldberg J."/>
            <person name="Griggs A."/>
            <person name="Gujja S."/>
            <person name="Hansen M."/>
            <person name="Howarth C."/>
            <person name="Imamovic A."/>
            <person name="Ireland A."/>
            <person name="Larimer J."/>
            <person name="McCowan C."/>
            <person name="Murphy C."/>
            <person name="Pearson M."/>
            <person name="Poon T.W."/>
            <person name="Priest M."/>
            <person name="Roberts A."/>
            <person name="Saif S."/>
            <person name="Shea T."/>
            <person name="Sykes S."/>
            <person name="Wortman J."/>
            <person name="Nusbaum C."/>
            <person name="Birren B."/>
        </authorList>
    </citation>
    <scope>NUCLEOTIDE SEQUENCE [LARGE SCALE GENOMIC DNA]</scope>
    <source>
        <strain evidence="2">NJM9701</strain>
    </source>
</reference>
<name>A0A024TTW2_9STRA</name>
<dbReference type="GeneID" id="20086788"/>
<proteinExistence type="predicted"/>
<keyword evidence="1" id="KW-0812">Transmembrane</keyword>
<dbReference type="RefSeq" id="XP_008874117.1">
    <property type="nucleotide sequence ID" value="XM_008875895.1"/>
</dbReference>
<dbReference type="AlphaFoldDB" id="A0A024TTW2"/>